<dbReference type="GO" id="GO:1990281">
    <property type="term" value="C:efflux pump complex"/>
    <property type="evidence" value="ECO:0007669"/>
    <property type="project" value="TreeGrafter"/>
</dbReference>
<keyword evidence="11" id="KW-1185">Reference proteome</keyword>
<evidence type="ECO:0000256" key="1">
    <source>
        <dbReference type="ARBA" id="ARBA00004196"/>
    </source>
</evidence>
<feature type="coiled-coil region" evidence="4">
    <location>
        <begin position="106"/>
        <end position="164"/>
    </location>
</feature>
<evidence type="ECO:0000259" key="7">
    <source>
        <dbReference type="Pfam" id="PF25917"/>
    </source>
</evidence>
<evidence type="ECO:0000256" key="2">
    <source>
        <dbReference type="ARBA" id="ARBA00009477"/>
    </source>
</evidence>
<dbReference type="Gene3D" id="2.40.420.20">
    <property type="match status" value="1"/>
</dbReference>
<evidence type="ECO:0000256" key="3">
    <source>
        <dbReference type="ARBA" id="ARBA00022448"/>
    </source>
</evidence>
<dbReference type="Pfam" id="PF25876">
    <property type="entry name" value="HH_MFP_RND"/>
    <property type="match status" value="1"/>
</dbReference>
<dbReference type="Gene3D" id="1.10.287.470">
    <property type="entry name" value="Helix hairpin bin"/>
    <property type="match status" value="1"/>
</dbReference>
<dbReference type="GO" id="GO:0015562">
    <property type="term" value="F:efflux transmembrane transporter activity"/>
    <property type="evidence" value="ECO:0007669"/>
    <property type="project" value="TreeGrafter"/>
</dbReference>
<dbReference type="PANTHER" id="PTHR30469:SF18">
    <property type="entry name" value="RESISTANCE-NODULATION-CELL DIVISION (RND) EFFLUX MEMBRANE FUSION PROTEIN-RELATED"/>
    <property type="match status" value="1"/>
</dbReference>
<feature type="domain" description="Multidrug resistance protein MdtA-like alpha-helical hairpin" evidence="6">
    <location>
        <begin position="102"/>
        <end position="167"/>
    </location>
</feature>
<keyword evidence="4" id="KW-0175">Coiled coil</keyword>
<proteinExistence type="inferred from homology"/>
<dbReference type="OrthoDB" id="9806939at2"/>
<evidence type="ECO:0000259" key="9">
    <source>
        <dbReference type="Pfam" id="PF25967"/>
    </source>
</evidence>
<dbReference type="InterPro" id="IPR058625">
    <property type="entry name" value="MdtA-like_BSH"/>
</dbReference>
<comment type="subcellular location">
    <subcellularLocation>
        <location evidence="1">Cell envelope</location>
    </subcellularLocation>
</comment>
<name>A0A4S4APW3_9RHOO</name>
<dbReference type="Gene3D" id="2.40.50.100">
    <property type="match status" value="1"/>
</dbReference>
<feature type="domain" description="Multidrug resistance protein MdtA-like C-terminal permuted SH3" evidence="9">
    <location>
        <begin position="286"/>
        <end position="342"/>
    </location>
</feature>
<dbReference type="Pfam" id="PF25967">
    <property type="entry name" value="RND-MFP_C"/>
    <property type="match status" value="1"/>
</dbReference>
<dbReference type="Pfam" id="PF25917">
    <property type="entry name" value="BSH_RND"/>
    <property type="match status" value="1"/>
</dbReference>
<dbReference type="AlphaFoldDB" id="A0A4S4APW3"/>
<dbReference type="PANTHER" id="PTHR30469">
    <property type="entry name" value="MULTIDRUG RESISTANCE PROTEIN MDTA"/>
    <property type="match status" value="1"/>
</dbReference>
<dbReference type="InterPro" id="IPR058627">
    <property type="entry name" value="MdtA-like_C"/>
</dbReference>
<dbReference type="NCBIfam" id="TIGR01730">
    <property type="entry name" value="RND_mfp"/>
    <property type="match status" value="1"/>
</dbReference>
<dbReference type="Gene3D" id="2.40.30.170">
    <property type="match status" value="1"/>
</dbReference>
<dbReference type="RefSeq" id="WP_136384829.1">
    <property type="nucleotide sequence ID" value="NZ_SSOD01000006.1"/>
</dbReference>
<evidence type="ECO:0000313" key="11">
    <source>
        <dbReference type="Proteomes" id="UP000307956"/>
    </source>
</evidence>
<dbReference type="Pfam" id="PF25954">
    <property type="entry name" value="Beta-barrel_RND_2"/>
    <property type="match status" value="1"/>
</dbReference>
<dbReference type="InterPro" id="IPR006143">
    <property type="entry name" value="RND_pump_MFP"/>
</dbReference>
<evidence type="ECO:0000313" key="10">
    <source>
        <dbReference type="EMBL" id="THF61756.1"/>
    </source>
</evidence>
<gene>
    <name evidence="10" type="ORF">E6O51_09940</name>
</gene>
<evidence type="ECO:0000259" key="6">
    <source>
        <dbReference type="Pfam" id="PF25876"/>
    </source>
</evidence>
<dbReference type="InterPro" id="IPR058624">
    <property type="entry name" value="MdtA-like_HH"/>
</dbReference>
<dbReference type="SUPFAM" id="SSF111369">
    <property type="entry name" value="HlyD-like secretion proteins"/>
    <property type="match status" value="1"/>
</dbReference>
<evidence type="ECO:0000256" key="5">
    <source>
        <dbReference type="SAM" id="SignalP"/>
    </source>
</evidence>
<organism evidence="10 11">
    <name type="scientific">Pseudothauera rhizosphaerae</name>
    <dbReference type="NCBI Taxonomy" id="2565932"/>
    <lineage>
        <taxon>Bacteria</taxon>
        <taxon>Pseudomonadati</taxon>
        <taxon>Pseudomonadota</taxon>
        <taxon>Betaproteobacteria</taxon>
        <taxon>Rhodocyclales</taxon>
        <taxon>Zoogloeaceae</taxon>
        <taxon>Pseudothauera</taxon>
    </lineage>
</organism>
<feature type="chain" id="PRO_5020207662" evidence="5">
    <location>
        <begin position="26"/>
        <end position="366"/>
    </location>
</feature>
<reference evidence="10 11" key="1">
    <citation type="submission" date="2019-04" db="EMBL/GenBank/DDBJ databases">
        <title>Azoarcus rhizosphaerae sp. nov. isolated from rhizosphere of Ficus religiosa.</title>
        <authorList>
            <person name="Lin S.-Y."/>
            <person name="Hameed A."/>
            <person name="Hsu Y.-H."/>
            <person name="Young C.-C."/>
        </authorList>
    </citation>
    <scope>NUCLEOTIDE SEQUENCE [LARGE SCALE GENOMIC DNA]</scope>
    <source>
        <strain evidence="10 11">CC-YHH848</strain>
    </source>
</reference>
<dbReference type="EMBL" id="SSOD01000006">
    <property type="protein sequence ID" value="THF61756.1"/>
    <property type="molecule type" value="Genomic_DNA"/>
</dbReference>
<protein>
    <submittedName>
        <fullName evidence="10">Efflux RND transporter periplasmic adaptor subunit</fullName>
    </submittedName>
</protein>
<keyword evidence="3" id="KW-0813">Transport</keyword>
<feature type="signal peptide" evidence="5">
    <location>
        <begin position="1"/>
        <end position="25"/>
    </location>
</feature>
<accession>A0A4S4APW3</accession>
<dbReference type="Proteomes" id="UP000307956">
    <property type="component" value="Unassembled WGS sequence"/>
</dbReference>
<comment type="similarity">
    <text evidence="2">Belongs to the membrane fusion protein (MFP) (TC 8.A.1) family.</text>
</comment>
<dbReference type="InterPro" id="IPR058792">
    <property type="entry name" value="Beta-barrel_RND_2"/>
</dbReference>
<comment type="caution">
    <text evidence="10">The sequence shown here is derived from an EMBL/GenBank/DDBJ whole genome shotgun (WGS) entry which is preliminary data.</text>
</comment>
<feature type="domain" description="Multidrug resistance protein MdtA-like barrel-sandwich hybrid" evidence="7">
    <location>
        <begin position="64"/>
        <end position="194"/>
    </location>
</feature>
<sequence length="366" mass="37890">MNTSLPHAGAAALAVLLAACAPQQAEEAPPRAVRVVRPDAAGADALARVYTGEVRARLETDLAFRIGGKVISRQVDAGDGVRRGDLLARLDPADVRLAAGAAAAQVAAAEADLALARAELSRSEELHRRNFVSASALDARRTAVQAAEAALRAARAQAASAGNQAEYADLHADHDGVVLNTFVEPGAVVAAGQAVLRVARPEEREVLIHVPESRLAGLAVGLPAVVHPWAAAGRTFVAQVREITPVADAATRSFAVRVAVRQADDSLPLGATASVVLAGPEQAPALVPLGALTRVDGRPAVWVVDAESRVRPVPVEIGEYREGGALLRGGLPADARVVATGVHKLVEGESVRAVEDGEPVRLDARR</sequence>
<evidence type="ECO:0000256" key="4">
    <source>
        <dbReference type="SAM" id="Coils"/>
    </source>
</evidence>
<evidence type="ECO:0000259" key="8">
    <source>
        <dbReference type="Pfam" id="PF25954"/>
    </source>
</evidence>
<keyword evidence="5" id="KW-0732">Signal</keyword>
<feature type="domain" description="CusB-like beta-barrel" evidence="8">
    <location>
        <begin position="208"/>
        <end position="279"/>
    </location>
</feature>